<dbReference type="EMBL" id="JAIWYP010000004">
    <property type="protein sequence ID" value="KAH3840643.1"/>
    <property type="molecule type" value="Genomic_DNA"/>
</dbReference>
<sequence length="56" mass="6639">MGPEVVHVPLYLSQWRMTRVTGLKNTTQLKWRGYLEELARFSSYLNYDKEYGNQGL</sequence>
<reference evidence="1" key="1">
    <citation type="journal article" date="2019" name="bioRxiv">
        <title>The Genome of the Zebra Mussel, Dreissena polymorpha: A Resource for Invasive Species Research.</title>
        <authorList>
            <person name="McCartney M.A."/>
            <person name="Auch B."/>
            <person name="Kono T."/>
            <person name="Mallez S."/>
            <person name="Zhang Y."/>
            <person name="Obille A."/>
            <person name="Becker A."/>
            <person name="Abrahante J.E."/>
            <person name="Garbe J."/>
            <person name="Badalamenti J.P."/>
            <person name="Herman A."/>
            <person name="Mangelson H."/>
            <person name="Liachko I."/>
            <person name="Sullivan S."/>
            <person name="Sone E.D."/>
            <person name="Koren S."/>
            <person name="Silverstein K.A.T."/>
            <person name="Beckman K.B."/>
            <person name="Gohl D.M."/>
        </authorList>
    </citation>
    <scope>NUCLEOTIDE SEQUENCE</scope>
    <source>
        <strain evidence="1">Duluth1</strain>
        <tissue evidence="1">Whole animal</tissue>
    </source>
</reference>
<accession>A0A9D4QRN4</accession>
<dbReference type="AlphaFoldDB" id="A0A9D4QRN4"/>
<dbReference type="Proteomes" id="UP000828390">
    <property type="component" value="Unassembled WGS sequence"/>
</dbReference>
<evidence type="ECO:0000313" key="2">
    <source>
        <dbReference type="Proteomes" id="UP000828390"/>
    </source>
</evidence>
<keyword evidence="2" id="KW-1185">Reference proteome</keyword>
<proteinExistence type="predicted"/>
<organism evidence="1 2">
    <name type="scientific">Dreissena polymorpha</name>
    <name type="common">Zebra mussel</name>
    <name type="synonym">Mytilus polymorpha</name>
    <dbReference type="NCBI Taxonomy" id="45954"/>
    <lineage>
        <taxon>Eukaryota</taxon>
        <taxon>Metazoa</taxon>
        <taxon>Spiralia</taxon>
        <taxon>Lophotrochozoa</taxon>
        <taxon>Mollusca</taxon>
        <taxon>Bivalvia</taxon>
        <taxon>Autobranchia</taxon>
        <taxon>Heteroconchia</taxon>
        <taxon>Euheterodonta</taxon>
        <taxon>Imparidentia</taxon>
        <taxon>Neoheterodontei</taxon>
        <taxon>Myida</taxon>
        <taxon>Dreissenoidea</taxon>
        <taxon>Dreissenidae</taxon>
        <taxon>Dreissena</taxon>
    </lineage>
</organism>
<evidence type="ECO:0000313" key="1">
    <source>
        <dbReference type="EMBL" id="KAH3840643.1"/>
    </source>
</evidence>
<comment type="caution">
    <text evidence="1">The sequence shown here is derived from an EMBL/GenBank/DDBJ whole genome shotgun (WGS) entry which is preliminary data.</text>
</comment>
<reference evidence="1" key="2">
    <citation type="submission" date="2020-11" db="EMBL/GenBank/DDBJ databases">
        <authorList>
            <person name="McCartney M.A."/>
            <person name="Auch B."/>
            <person name="Kono T."/>
            <person name="Mallez S."/>
            <person name="Becker A."/>
            <person name="Gohl D.M."/>
            <person name="Silverstein K.A.T."/>
            <person name="Koren S."/>
            <person name="Bechman K.B."/>
            <person name="Herman A."/>
            <person name="Abrahante J.E."/>
            <person name="Garbe J."/>
        </authorList>
    </citation>
    <scope>NUCLEOTIDE SEQUENCE</scope>
    <source>
        <strain evidence="1">Duluth1</strain>
        <tissue evidence="1">Whole animal</tissue>
    </source>
</reference>
<name>A0A9D4QRN4_DREPO</name>
<gene>
    <name evidence="1" type="ORF">DPMN_114096</name>
</gene>
<protein>
    <submittedName>
        <fullName evidence="1">Uncharacterized protein</fullName>
    </submittedName>
</protein>